<organism evidence="5 6">
    <name type="scientific">Paenibacillus eucommiae</name>
    <dbReference type="NCBI Taxonomy" id="1355755"/>
    <lineage>
        <taxon>Bacteria</taxon>
        <taxon>Bacillati</taxon>
        <taxon>Bacillota</taxon>
        <taxon>Bacilli</taxon>
        <taxon>Bacillales</taxon>
        <taxon>Paenibacillaceae</taxon>
        <taxon>Paenibacillus</taxon>
    </lineage>
</organism>
<dbReference type="CDD" id="cd02440">
    <property type="entry name" value="AdoMet_MTases"/>
    <property type="match status" value="1"/>
</dbReference>
<feature type="domain" description="Methyltransferase type 11" evidence="4">
    <location>
        <begin position="50"/>
        <end position="141"/>
    </location>
</feature>
<dbReference type="PANTHER" id="PTHR44942:SF4">
    <property type="entry name" value="METHYLTRANSFERASE TYPE 11 DOMAIN-CONTAINING PROTEIN"/>
    <property type="match status" value="1"/>
</dbReference>
<keyword evidence="2" id="KW-0489">Methyltransferase</keyword>
<dbReference type="InterPro" id="IPR029063">
    <property type="entry name" value="SAM-dependent_MTases_sf"/>
</dbReference>
<evidence type="ECO:0000256" key="2">
    <source>
        <dbReference type="ARBA" id="ARBA00022603"/>
    </source>
</evidence>
<keyword evidence="5" id="KW-0830">Ubiquinone</keyword>
<dbReference type="Pfam" id="PF08241">
    <property type="entry name" value="Methyltransf_11"/>
    <property type="match status" value="1"/>
</dbReference>
<dbReference type="RefSeq" id="WP_209971888.1">
    <property type="nucleotide sequence ID" value="NZ_JAGGLB010000007.1"/>
</dbReference>
<evidence type="ECO:0000259" key="4">
    <source>
        <dbReference type="Pfam" id="PF08241"/>
    </source>
</evidence>
<sequence>MNKDIIKANIEVHTIMAASYNQEPHFKPENRQKVKEKLIELREASGPKLLDVGCGTGFIIDLAKDLFDEIHGIDVTQAMLDQVDISNGNITLYNSPAETLPFNDDSFDMATAYSFIHHVHDYTLVLKEIFRVLKPGAIFYVDLEPNKLFWQAMSNIENNINKEKYSDIVLKEINSVLHTDENVQAQFGIEKEVFNQAEYIKNILGGIEPYIFRQDSLEIGFSKCEIDFQWFLGQGTVMHRQSFEDSEVINNYLKEIRPLSNHLFKYLRFILVK</sequence>
<comment type="caution">
    <text evidence="5">The sequence shown here is derived from an EMBL/GenBank/DDBJ whole genome shotgun (WGS) entry which is preliminary data.</text>
</comment>
<dbReference type="EMBL" id="JAGGLB010000007">
    <property type="protein sequence ID" value="MBP1991140.1"/>
    <property type="molecule type" value="Genomic_DNA"/>
</dbReference>
<keyword evidence="3" id="KW-0808">Transferase</keyword>
<gene>
    <name evidence="5" type="ORF">J2Z66_002747</name>
</gene>
<protein>
    <submittedName>
        <fullName evidence="5">Ubiquinone/menaquinone biosynthesis C-methylase UbiE</fullName>
    </submittedName>
</protein>
<keyword evidence="6" id="KW-1185">Reference proteome</keyword>
<evidence type="ECO:0000313" key="6">
    <source>
        <dbReference type="Proteomes" id="UP001519287"/>
    </source>
</evidence>
<dbReference type="PANTHER" id="PTHR44942">
    <property type="entry name" value="METHYLTRANSF_11 DOMAIN-CONTAINING PROTEIN"/>
    <property type="match status" value="1"/>
</dbReference>
<comment type="similarity">
    <text evidence="1">Belongs to the methyltransferase superfamily.</text>
</comment>
<dbReference type="Gene3D" id="3.40.50.150">
    <property type="entry name" value="Vaccinia Virus protein VP39"/>
    <property type="match status" value="1"/>
</dbReference>
<dbReference type="InterPro" id="IPR013216">
    <property type="entry name" value="Methyltransf_11"/>
</dbReference>
<evidence type="ECO:0000256" key="3">
    <source>
        <dbReference type="ARBA" id="ARBA00022679"/>
    </source>
</evidence>
<name>A0ABS4IU82_9BACL</name>
<evidence type="ECO:0000313" key="5">
    <source>
        <dbReference type="EMBL" id="MBP1991140.1"/>
    </source>
</evidence>
<accession>A0ABS4IU82</accession>
<evidence type="ECO:0000256" key="1">
    <source>
        <dbReference type="ARBA" id="ARBA00008361"/>
    </source>
</evidence>
<reference evidence="5 6" key="1">
    <citation type="submission" date="2021-03" db="EMBL/GenBank/DDBJ databases">
        <title>Genomic Encyclopedia of Type Strains, Phase IV (KMG-IV): sequencing the most valuable type-strain genomes for metagenomic binning, comparative biology and taxonomic classification.</title>
        <authorList>
            <person name="Goeker M."/>
        </authorList>
    </citation>
    <scope>NUCLEOTIDE SEQUENCE [LARGE SCALE GENOMIC DNA]</scope>
    <source>
        <strain evidence="5 6">DSM 26048</strain>
    </source>
</reference>
<dbReference type="Proteomes" id="UP001519287">
    <property type="component" value="Unassembled WGS sequence"/>
</dbReference>
<dbReference type="InterPro" id="IPR051052">
    <property type="entry name" value="Diverse_substrate_MTase"/>
</dbReference>
<proteinExistence type="inferred from homology"/>
<dbReference type="SUPFAM" id="SSF53335">
    <property type="entry name" value="S-adenosyl-L-methionine-dependent methyltransferases"/>
    <property type="match status" value="1"/>
</dbReference>